<reference evidence="2" key="1">
    <citation type="submission" date="2014-09" db="EMBL/GenBank/DDBJ databases">
        <title>Genome sequence of the luminous mushroom Mycena chlorophos for searching fungal bioluminescence genes.</title>
        <authorList>
            <person name="Tanaka Y."/>
            <person name="Kasuga D."/>
            <person name="Oba Y."/>
            <person name="Hase S."/>
            <person name="Sato K."/>
            <person name="Oba Y."/>
            <person name="Sakakibara Y."/>
        </authorList>
    </citation>
    <scope>NUCLEOTIDE SEQUENCE</scope>
</reference>
<feature type="region of interest" description="Disordered" evidence="1">
    <location>
        <begin position="1"/>
        <end position="327"/>
    </location>
</feature>
<feature type="compositionally biased region" description="Low complexity" evidence="1">
    <location>
        <begin position="139"/>
        <end position="154"/>
    </location>
</feature>
<feature type="compositionally biased region" description="Basic and acidic residues" evidence="1">
    <location>
        <begin position="33"/>
        <end position="45"/>
    </location>
</feature>
<dbReference type="Proteomes" id="UP000815677">
    <property type="component" value="Unassembled WGS sequence"/>
</dbReference>
<gene>
    <name evidence="2" type="ORF">MCHLO_12885</name>
</gene>
<dbReference type="EMBL" id="DF849259">
    <property type="protein sequence ID" value="GAT56201.1"/>
    <property type="molecule type" value="Genomic_DNA"/>
</dbReference>
<proteinExistence type="predicted"/>
<evidence type="ECO:0000313" key="3">
    <source>
        <dbReference type="Proteomes" id="UP000815677"/>
    </source>
</evidence>
<evidence type="ECO:0000256" key="1">
    <source>
        <dbReference type="SAM" id="MobiDB-lite"/>
    </source>
</evidence>
<feature type="compositionally biased region" description="Low complexity" evidence="1">
    <location>
        <begin position="261"/>
        <end position="274"/>
    </location>
</feature>
<accession>A0ABQ0M1Z9</accession>
<feature type="compositionally biased region" description="Low complexity" evidence="1">
    <location>
        <begin position="293"/>
        <end position="309"/>
    </location>
</feature>
<feature type="region of interest" description="Disordered" evidence="1">
    <location>
        <begin position="343"/>
        <end position="381"/>
    </location>
</feature>
<protein>
    <submittedName>
        <fullName evidence="2">Uncharacterized protein</fullName>
    </submittedName>
</protein>
<name>A0ABQ0M1Z9_MYCCL</name>
<feature type="compositionally biased region" description="Pro residues" evidence="1">
    <location>
        <begin position="310"/>
        <end position="321"/>
    </location>
</feature>
<evidence type="ECO:0000313" key="2">
    <source>
        <dbReference type="EMBL" id="GAT56201.1"/>
    </source>
</evidence>
<keyword evidence="3" id="KW-1185">Reference proteome</keyword>
<sequence length="454" mass="49211">MRRIARIWRPRRGPGPSYSPPSSPSLYSLSDESESRPRLGFEGEHPPPPPPLEEDEEPRPSLSPTTSTFSSSDGLGGGLRTPPTSLEIVTVGLAGIDRSGLNSPTNSTHTRRPQRNSADLTWANKHQHQQRSRPERIIIADSASSLSDTASLRSGRVWDVPAVMSPSEWLASTRNKEQDLPSTAGPVSPHSSESPDTPRFRGTSDMQQERVHPIPKPGIEAIDVHGGGPGHGPVLAGSRTRSSSDPYRSFLGNGNGPAPPHHAYASTAPATPTSGFIITNPEKSASLPPLPPASTSTSTPSRRSSMNSPSPSPSPNTPRPTPSDDVYFTAAGRRESRLYANANGLNMNMDPPTLTRPVHTHSNSEPKIPPATSTATPPVDQDPTRYATWNSYRKRAATVTARPARPFEDSVQGDADVMYLYTDNTPVSRKEQMWSGEWNRGSIHEVIQELRELR</sequence>
<feature type="compositionally biased region" description="Low complexity" evidence="1">
    <location>
        <begin position="60"/>
        <end position="72"/>
    </location>
</feature>
<feature type="compositionally biased region" description="Polar residues" evidence="1">
    <location>
        <begin position="360"/>
        <end position="376"/>
    </location>
</feature>
<feature type="compositionally biased region" description="Basic residues" evidence="1">
    <location>
        <begin position="1"/>
        <end position="12"/>
    </location>
</feature>
<organism evidence="2 3">
    <name type="scientific">Mycena chlorophos</name>
    <name type="common">Agaric fungus</name>
    <name type="synonym">Agaricus chlorophos</name>
    <dbReference type="NCBI Taxonomy" id="658473"/>
    <lineage>
        <taxon>Eukaryota</taxon>
        <taxon>Fungi</taxon>
        <taxon>Dikarya</taxon>
        <taxon>Basidiomycota</taxon>
        <taxon>Agaricomycotina</taxon>
        <taxon>Agaricomycetes</taxon>
        <taxon>Agaricomycetidae</taxon>
        <taxon>Agaricales</taxon>
        <taxon>Marasmiineae</taxon>
        <taxon>Mycenaceae</taxon>
        <taxon>Mycena</taxon>
    </lineage>
</organism>